<feature type="transmembrane region" description="Helical" evidence="2">
    <location>
        <begin position="56"/>
        <end position="76"/>
    </location>
</feature>
<evidence type="ECO:0000256" key="1">
    <source>
        <dbReference type="SAM" id="MobiDB-lite"/>
    </source>
</evidence>
<dbReference type="Proteomes" id="UP000683310">
    <property type="component" value="Chromosome"/>
</dbReference>
<feature type="transmembrane region" description="Helical" evidence="2">
    <location>
        <begin position="33"/>
        <end position="50"/>
    </location>
</feature>
<sequence length="78" mass="8321">MTTPGRGTPQRRQPASGGTATRKPQRIFGPPDLFVWAPVLTLFLAAGIVGTIGQSIMFAAAFVAIAVIMLVADMFFNR</sequence>
<name>A0ABX8CJY6_9NOCA</name>
<keyword evidence="4" id="KW-1185">Reference proteome</keyword>
<evidence type="ECO:0000256" key="2">
    <source>
        <dbReference type="SAM" id="Phobius"/>
    </source>
</evidence>
<organism evidence="3 4">
    <name type="scientific">Nocardia tengchongensis</name>
    <dbReference type="NCBI Taxonomy" id="2055889"/>
    <lineage>
        <taxon>Bacteria</taxon>
        <taxon>Bacillati</taxon>
        <taxon>Actinomycetota</taxon>
        <taxon>Actinomycetes</taxon>
        <taxon>Mycobacteriales</taxon>
        <taxon>Nocardiaceae</taxon>
        <taxon>Nocardia</taxon>
    </lineage>
</organism>
<dbReference type="EMBL" id="CP074371">
    <property type="protein sequence ID" value="QVI19874.1"/>
    <property type="molecule type" value="Genomic_DNA"/>
</dbReference>
<evidence type="ECO:0000313" key="3">
    <source>
        <dbReference type="EMBL" id="QVI19874.1"/>
    </source>
</evidence>
<protein>
    <submittedName>
        <fullName evidence="3">Uncharacterized protein</fullName>
    </submittedName>
</protein>
<reference evidence="3 4" key="1">
    <citation type="submission" date="2021-04" db="EMBL/GenBank/DDBJ databases">
        <title>Nocardia tengchongensis.</title>
        <authorList>
            <person name="Zhuang k."/>
            <person name="Ran Y."/>
            <person name="Li W."/>
        </authorList>
    </citation>
    <scope>NUCLEOTIDE SEQUENCE [LARGE SCALE GENOMIC DNA]</scope>
    <source>
        <strain evidence="3 4">CFH S0057</strain>
    </source>
</reference>
<feature type="compositionally biased region" description="Polar residues" evidence="1">
    <location>
        <begin position="1"/>
        <end position="19"/>
    </location>
</feature>
<evidence type="ECO:0000313" key="4">
    <source>
        <dbReference type="Proteomes" id="UP000683310"/>
    </source>
</evidence>
<keyword evidence="2" id="KW-1133">Transmembrane helix</keyword>
<accession>A0ABX8CJY6</accession>
<dbReference type="RefSeq" id="WP_213555904.1">
    <property type="nucleotide sequence ID" value="NZ_JBHTCI010000015.1"/>
</dbReference>
<proteinExistence type="predicted"/>
<keyword evidence="2" id="KW-0812">Transmembrane</keyword>
<keyword evidence="2" id="KW-0472">Membrane</keyword>
<feature type="region of interest" description="Disordered" evidence="1">
    <location>
        <begin position="1"/>
        <end position="28"/>
    </location>
</feature>
<gene>
    <name evidence="3" type="ORF">KHQ06_26665</name>
</gene>